<dbReference type="InterPro" id="IPR000301">
    <property type="entry name" value="Tetraspanin_animals"/>
</dbReference>
<reference evidence="8 9" key="1">
    <citation type="journal article" date="2018" name="Elife">
        <title>Firefly genomes illuminate parallel origins of bioluminescence in beetles.</title>
        <authorList>
            <person name="Fallon T.R."/>
            <person name="Lower S.E."/>
            <person name="Chang C.H."/>
            <person name="Bessho-Uehara M."/>
            <person name="Martin G.J."/>
            <person name="Bewick A.J."/>
            <person name="Behringer M."/>
            <person name="Debat H.J."/>
            <person name="Wong I."/>
            <person name="Day J.C."/>
            <person name="Suvorov A."/>
            <person name="Silva C.J."/>
            <person name="Stanger-Hall K.F."/>
            <person name="Hall D.W."/>
            <person name="Schmitz R.J."/>
            <person name="Nelson D.R."/>
            <person name="Lewis S.M."/>
            <person name="Shigenobu S."/>
            <person name="Bybee S.M."/>
            <person name="Larracuente A.M."/>
            <person name="Oba Y."/>
            <person name="Weng J.K."/>
        </authorList>
    </citation>
    <scope>NUCLEOTIDE SEQUENCE [LARGE SCALE GENOMIC DNA]</scope>
    <source>
        <strain evidence="8">1611_PpyrPB1</strain>
        <tissue evidence="8">Whole body</tissue>
    </source>
</reference>
<dbReference type="FunCoup" id="A0A5N4AAM3">
    <property type="interactions" value="143"/>
</dbReference>
<dbReference type="InterPro" id="IPR008952">
    <property type="entry name" value="Tetraspanin_EC2_sf"/>
</dbReference>
<feature type="transmembrane region" description="Helical" evidence="7">
    <location>
        <begin position="53"/>
        <end position="77"/>
    </location>
</feature>
<comment type="subcellular location">
    <subcellularLocation>
        <location evidence="1 7">Membrane</location>
        <topology evidence="1 7">Multi-pass membrane protein</topology>
    </subcellularLocation>
</comment>
<keyword evidence="4 7" id="KW-1133">Transmembrane helix</keyword>
<keyword evidence="9" id="KW-1185">Reference proteome</keyword>
<dbReference type="PROSITE" id="PS00421">
    <property type="entry name" value="TM4_1"/>
    <property type="match status" value="1"/>
</dbReference>
<protein>
    <recommendedName>
        <fullName evidence="7">Tetraspanin</fullName>
    </recommendedName>
</protein>
<evidence type="ECO:0000256" key="5">
    <source>
        <dbReference type="ARBA" id="ARBA00023136"/>
    </source>
</evidence>
<evidence type="ECO:0000256" key="4">
    <source>
        <dbReference type="ARBA" id="ARBA00022989"/>
    </source>
</evidence>
<accession>A0A5N4AAM3</accession>
<dbReference type="EMBL" id="VVIM01000008">
    <property type="protein sequence ID" value="KAB0794367.1"/>
    <property type="molecule type" value="Genomic_DNA"/>
</dbReference>
<evidence type="ECO:0000256" key="1">
    <source>
        <dbReference type="ARBA" id="ARBA00004141"/>
    </source>
</evidence>
<sequence length="235" mass="25591">MGCATSIVKYLVFLFNFIFVLAGIAFIVIGVLIKLDVSEFKQVLDKIDLPFSVAPILMIVVGVVVFVIAFFGCCGAIKESTCLLTTYAVILLVILIAQIAVGIYAFIQTKETSFKESDVQSGFAKLISDYGIKTTKEAVDFVQEELKCCGAKDKNDWHSQIPASCCKGVQDPNYCPADKAYSSGCGEELYNFLIKSFNIIGIVIIVIAAVELFGAVFALCLSSSIKNNERRGHYA</sequence>
<dbReference type="Pfam" id="PF00335">
    <property type="entry name" value="Tetraspanin"/>
    <property type="match status" value="1"/>
</dbReference>
<dbReference type="Gene3D" id="1.10.1450.10">
    <property type="entry name" value="Tetraspanin"/>
    <property type="match status" value="1"/>
</dbReference>
<dbReference type="GO" id="GO:0005886">
    <property type="term" value="C:plasma membrane"/>
    <property type="evidence" value="ECO:0007669"/>
    <property type="project" value="TreeGrafter"/>
</dbReference>
<dbReference type="PRINTS" id="PR00259">
    <property type="entry name" value="TMFOUR"/>
</dbReference>
<dbReference type="InterPro" id="IPR018503">
    <property type="entry name" value="Tetraspanin_CS"/>
</dbReference>
<feature type="transmembrane region" description="Helical" evidence="7">
    <location>
        <begin position="84"/>
        <end position="107"/>
    </location>
</feature>
<dbReference type="AlphaFoldDB" id="A0A5N4AAM3"/>
<feature type="transmembrane region" description="Helical" evidence="7">
    <location>
        <begin position="12"/>
        <end position="33"/>
    </location>
</feature>
<evidence type="ECO:0000313" key="9">
    <source>
        <dbReference type="Proteomes" id="UP000327044"/>
    </source>
</evidence>
<dbReference type="PANTHER" id="PTHR19282">
    <property type="entry name" value="TETRASPANIN"/>
    <property type="match status" value="1"/>
</dbReference>
<dbReference type="InParanoid" id="A0A5N4AAM3"/>
<dbReference type="CDD" id="cd03127">
    <property type="entry name" value="tetraspanin_LEL"/>
    <property type="match status" value="1"/>
</dbReference>
<keyword evidence="5 7" id="KW-0472">Membrane</keyword>
<keyword evidence="6" id="KW-1015">Disulfide bond</keyword>
<evidence type="ECO:0000256" key="7">
    <source>
        <dbReference type="RuleBase" id="RU361218"/>
    </source>
</evidence>
<proteinExistence type="inferred from homology"/>
<feature type="disulfide bond" evidence="6">
    <location>
        <begin position="149"/>
        <end position="165"/>
    </location>
</feature>
<evidence type="ECO:0000256" key="6">
    <source>
        <dbReference type="PIRSR" id="PIRSR002419-1"/>
    </source>
</evidence>
<name>A0A5N4AAM3_PHOPY</name>
<keyword evidence="3 7" id="KW-0812">Transmembrane</keyword>
<feature type="transmembrane region" description="Helical" evidence="7">
    <location>
        <begin position="199"/>
        <end position="221"/>
    </location>
</feature>
<evidence type="ECO:0000256" key="3">
    <source>
        <dbReference type="ARBA" id="ARBA00022692"/>
    </source>
</evidence>
<feature type="disulfide bond" evidence="6">
    <location>
        <begin position="148"/>
        <end position="185"/>
    </location>
</feature>
<dbReference type="PANTHER" id="PTHR19282:SF521">
    <property type="entry name" value="IP01817P-RELATED"/>
    <property type="match status" value="1"/>
</dbReference>
<organism evidence="8 9">
    <name type="scientific">Photinus pyralis</name>
    <name type="common">Common eastern firefly</name>
    <name type="synonym">Lampyris pyralis</name>
    <dbReference type="NCBI Taxonomy" id="7054"/>
    <lineage>
        <taxon>Eukaryota</taxon>
        <taxon>Metazoa</taxon>
        <taxon>Ecdysozoa</taxon>
        <taxon>Arthropoda</taxon>
        <taxon>Hexapoda</taxon>
        <taxon>Insecta</taxon>
        <taxon>Pterygota</taxon>
        <taxon>Neoptera</taxon>
        <taxon>Endopterygota</taxon>
        <taxon>Coleoptera</taxon>
        <taxon>Polyphaga</taxon>
        <taxon>Elateriformia</taxon>
        <taxon>Elateroidea</taxon>
        <taxon>Lampyridae</taxon>
        <taxon>Lampyrinae</taxon>
        <taxon>Photinus</taxon>
    </lineage>
</organism>
<dbReference type="PIRSF" id="PIRSF002419">
    <property type="entry name" value="Tetraspanin"/>
    <property type="match status" value="1"/>
</dbReference>
<evidence type="ECO:0000313" key="8">
    <source>
        <dbReference type="EMBL" id="KAB0794367.1"/>
    </source>
</evidence>
<gene>
    <name evidence="8" type="ORF">PPYR_11206</name>
</gene>
<comment type="caution">
    <text evidence="8">The sequence shown here is derived from an EMBL/GenBank/DDBJ whole genome shotgun (WGS) entry which is preliminary data.</text>
</comment>
<dbReference type="Proteomes" id="UP000327044">
    <property type="component" value="Unassembled WGS sequence"/>
</dbReference>
<dbReference type="SUPFAM" id="SSF48652">
    <property type="entry name" value="Tetraspanin"/>
    <property type="match status" value="1"/>
</dbReference>
<comment type="similarity">
    <text evidence="2 7">Belongs to the tetraspanin (TM4SF) family.</text>
</comment>
<dbReference type="InterPro" id="IPR018499">
    <property type="entry name" value="Tetraspanin/Peripherin"/>
</dbReference>
<evidence type="ECO:0000256" key="2">
    <source>
        <dbReference type="ARBA" id="ARBA00006840"/>
    </source>
</evidence>